<evidence type="ECO:0008006" key="5">
    <source>
        <dbReference type="Google" id="ProtNLM"/>
    </source>
</evidence>
<evidence type="ECO:0000313" key="3">
    <source>
        <dbReference type="EMBL" id="CAJ0959483.1"/>
    </source>
</evidence>
<dbReference type="Pfam" id="PF00629">
    <property type="entry name" value="MAM"/>
    <property type="match status" value="1"/>
</dbReference>
<feature type="domain" description="VWFD" evidence="2">
    <location>
        <begin position="1"/>
        <end position="96"/>
    </location>
</feature>
<protein>
    <recommendedName>
        <fullName evidence="5">Zonadhesin</fullName>
    </recommendedName>
</protein>
<dbReference type="PROSITE" id="PS51233">
    <property type="entry name" value="VWFD"/>
    <property type="match status" value="1"/>
</dbReference>
<dbReference type="EMBL" id="CAUEEQ010047777">
    <property type="protein sequence ID" value="CAJ0959483.1"/>
    <property type="molecule type" value="Genomic_DNA"/>
</dbReference>
<reference evidence="3" key="1">
    <citation type="submission" date="2023-07" db="EMBL/GenBank/DDBJ databases">
        <authorList>
            <person name="Stuckert A."/>
        </authorList>
    </citation>
    <scope>NUCLEOTIDE SEQUENCE</scope>
</reference>
<dbReference type="SUPFAM" id="SSF49899">
    <property type="entry name" value="Concanavalin A-like lectins/glucanases"/>
    <property type="match status" value="1"/>
</dbReference>
<dbReference type="Proteomes" id="UP001176940">
    <property type="component" value="Unassembled WGS sequence"/>
</dbReference>
<dbReference type="CDD" id="cd06263">
    <property type="entry name" value="MAM"/>
    <property type="match status" value="1"/>
</dbReference>
<dbReference type="PANTHER" id="PTHR23282:SF142">
    <property type="entry name" value="MAM DOMAIN-CONTAINING PROTEIN"/>
    <property type="match status" value="1"/>
</dbReference>
<feature type="domain" description="MAM" evidence="1">
    <location>
        <begin position="204"/>
        <end position="361"/>
    </location>
</feature>
<proteinExistence type="predicted"/>
<dbReference type="PRINTS" id="PR00020">
    <property type="entry name" value="MAMDOMAIN"/>
</dbReference>
<accession>A0ABN9M6W3</accession>
<organism evidence="3 4">
    <name type="scientific">Ranitomeya imitator</name>
    <name type="common">mimic poison frog</name>
    <dbReference type="NCBI Taxonomy" id="111125"/>
    <lineage>
        <taxon>Eukaryota</taxon>
        <taxon>Metazoa</taxon>
        <taxon>Chordata</taxon>
        <taxon>Craniata</taxon>
        <taxon>Vertebrata</taxon>
        <taxon>Euteleostomi</taxon>
        <taxon>Amphibia</taxon>
        <taxon>Batrachia</taxon>
        <taxon>Anura</taxon>
        <taxon>Neobatrachia</taxon>
        <taxon>Hyloidea</taxon>
        <taxon>Dendrobatidae</taxon>
        <taxon>Dendrobatinae</taxon>
        <taxon>Ranitomeya</taxon>
    </lineage>
</organism>
<dbReference type="PANTHER" id="PTHR23282">
    <property type="entry name" value="APICAL ENDOSOMAL GLYCOPROTEIN PRECURSOR"/>
    <property type="match status" value="1"/>
</dbReference>
<gene>
    <name evidence="3" type="ORF">RIMI_LOCUS16824277</name>
</gene>
<dbReference type="InterPro" id="IPR051560">
    <property type="entry name" value="MAM_domain-containing"/>
</dbReference>
<keyword evidence="4" id="KW-1185">Reference proteome</keyword>
<dbReference type="Pfam" id="PF08742">
    <property type="entry name" value="C8"/>
    <property type="match status" value="1"/>
</dbReference>
<sequence length="361" mass="40595">NNVLVSLPADVFGISITRNGQYVVVNTNFGLQIKFNGDHELFVIVSEKYKDTLCGLCGTYNDNRFDDFTTPNGSIVTDVNDFGNSWRVPDDGWPCGSTPPPPPMCLPNIEQEAEAKCEIIKLLNGPFAQCHALIPPYQYFESCVRNKKHKSTQNHHHCSYNNYYYYSPTTIGCDTVGTTTSTTPDKTTITPKPIVSTTQGKCDIGCSFDSGFCNWKQSKSDKIDWIRWRGATPSELTGPSLDHTTGDGYYLYIDGEKSKEGDMARLESPAKCFTGYQCLRFWYHIYGAADYMELNVAVLRDDGIEYVTYLEGNHGDMWLLEEIYLPDSDIIQIFIEGRRGEDYRSDVAIDDISLTPGYCGK</sequence>
<dbReference type="Pfam" id="PF00094">
    <property type="entry name" value="VWD"/>
    <property type="match status" value="1"/>
</dbReference>
<evidence type="ECO:0000313" key="4">
    <source>
        <dbReference type="Proteomes" id="UP001176940"/>
    </source>
</evidence>
<dbReference type="InterPro" id="IPR000998">
    <property type="entry name" value="MAM_dom"/>
</dbReference>
<dbReference type="InterPro" id="IPR001846">
    <property type="entry name" value="VWF_type-D"/>
</dbReference>
<dbReference type="Gene3D" id="2.60.120.200">
    <property type="match status" value="1"/>
</dbReference>
<dbReference type="InterPro" id="IPR013320">
    <property type="entry name" value="ConA-like_dom_sf"/>
</dbReference>
<feature type="non-terminal residue" evidence="3">
    <location>
        <position position="1"/>
    </location>
</feature>
<evidence type="ECO:0000259" key="1">
    <source>
        <dbReference type="PROSITE" id="PS50060"/>
    </source>
</evidence>
<name>A0ABN9M6W3_9NEOB</name>
<evidence type="ECO:0000259" key="2">
    <source>
        <dbReference type="PROSITE" id="PS51233"/>
    </source>
</evidence>
<comment type="caution">
    <text evidence="3">The sequence shown here is derived from an EMBL/GenBank/DDBJ whole genome shotgun (WGS) entry which is preliminary data.</text>
</comment>
<dbReference type="PROSITE" id="PS50060">
    <property type="entry name" value="MAM_2"/>
    <property type="match status" value="1"/>
</dbReference>
<dbReference type="SMART" id="SM00137">
    <property type="entry name" value="MAM"/>
    <property type="match status" value="1"/>
</dbReference>
<dbReference type="InterPro" id="IPR014853">
    <property type="entry name" value="VWF/SSPO/ZAN-like_Cys-rich_dom"/>
</dbReference>